<evidence type="ECO:0000256" key="9">
    <source>
        <dbReference type="ARBA" id="ARBA00037313"/>
    </source>
</evidence>
<evidence type="ECO:0000256" key="3">
    <source>
        <dbReference type="ARBA" id="ARBA00022452"/>
    </source>
</evidence>
<dbReference type="InterPro" id="IPR003423">
    <property type="entry name" value="OMP_efflux"/>
</dbReference>
<dbReference type="Gene3D" id="1.20.1600.10">
    <property type="entry name" value="Outer membrane efflux proteins (OEP)"/>
    <property type="match status" value="1"/>
</dbReference>
<sequence>MPLRIRLLPLLSAMMLAGCALPYGLHTEVRALDANTLAGHDTLSSARLSSASWPAADRWNSLGDRNLDALIRRALKDSPDLRVADARARQASASVMAAEADRMPTLDASAGITSARNARVDDYNGQGKQYGTVRTLSANFNYTFDLWGGQRAAWEAAIGRANASEVDRQAARLTLAANVARAYNDYGEAQAMYDLAQQDLKRTHTMLGLAQRRFTAGLDSKFQYQQTESLEAAAQATLTAARQDVTAAGIRLAVLLGQGHDAARALPRPQLIAQTAVSLPSTLPAELLGRRPDLIAARWRVEAATKDIKVSRTAFYPNLNLTAAAGTKSILGDAFFGAPSRYFSIGPELSLPTFDGGRLRADLASSNADYDLAVAQYNQSLVSDIGDAITRLSSLEIQVQQQTRARDIARESWDNAMQRYSAGIGNYLDALSVEQQLIQAERDLASINAQRTDTAIVLMQALGGGFQTPASLPAAPVVAQNN</sequence>
<evidence type="ECO:0000313" key="12">
    <source>
        <dbReference type="Proteomes" id="UP000811282"/>
    </source>
</evidence>
<keyword evidence="12" id="KW-1185">Reference proteome</keyword>
<keyword evidence="6 10" id="KW-0472">Membrane</keyword>
<name>A0ABS5YF92_9GAMM</name>
<gene>
    <name evidence="11" type="ORF">JZM24_12535</name>
</gene>
<evidence type="ECO:0000256" key="8">
    <source>
        <dbReference type="ARBA" id="ARBA00023288"/>
    </source>
</evidence>
<evidence type="ECO:0000256" key="1">
    <source>
        <dbReference type="ARBA" id="ARBA00004459"/>
    </source>
</evidence>
<keyword evidence="4 10" id="KW-0812">Transmembrane</keyword>
<dbReference type="PANTHER" id="PTHR30203:SF20">
    <property type="entry name" value="MULTIDRUG RESISTANCE OUTER MEMBRANE PROTEIN MDTP-RELATED"/>
    <property type="match status" value="1"/>
</dbReference>
<evidence type="ECO:0000256" key="6">
    <source>
        <dbReference type="ARBA" id="ARBA00023136"/>
    </source>
</evidence>
<keyword evidence="8 10" id="KW-0449">Lipoprotein</keyword>
<evidence type="ECO:0000256" key="4">
    <source>
        <dbReference type="ARBA" id="ARBA00022692"/>
    </source>
</evidence>
<dbReference type="RefSeq" id="WP_215669857.1">
    <property type="nucleotide sequence ID" value="NZ_JAFJYC010000001.1"/>
</dbReference>
<evidence type="ECO:0000256" key="7">
    <source>
        <dbReference type="ARBA" id="ARBA00023139"/>
    </source>
</evidence>
<organism evidence="11 12">
    <name type="scientific">Candidatus Sodalis endolongispinus</name>
    <dbReference type="NCBI Taxonomy" id="2812662"/>
    <lineage>
        <taxon>Bacteria</taxon>
        <taxon>Pseudomonadati</taxon>
        <taxon>Pseudomonadota</taxon>
        <taxon>Gammaproteobacteria</taxon>
        <taxon>Enterobacterales</taxon>
        <taxon>Bruguierivoracaceae</taxon>
        <taxon>Sodalis</taxon>
    </lineage>
</organism>
<dbReference type="PROSITE" id="PS51257">
    <property type="entry name" value="PROKAR_LIPOPROTEIN"/>
    <property type="match status" value="1"/>
</dbReference>
<dbReference type="SUPFAM" id="SSF56954">
    <property type="entry name" value="Outer membrane efflux proteins (OEP)"/>
    <property type="match status" value="1"/>
</dbReference>
<comment type="caution">
    <text evidence="11">The sequence shown here is derived from an EMBL/GenBank/DDBJ whole genome shotgun (WGS) entry which is preliminary data.</text>
</comment>
<evidence type="ECO:0000256" key="5">
    <source>
        <dbReference type="ARBA" id="ARBA00022729"/>
    </source>
</evidence>
<comment type="function">
    <text evidence="9">Could be involved in resistance to puromycin, acriflavine and tetraphenylarsonium chloride.</text>
</comment>
<comment type="similarity">
    <text evidence="2 10">Belongs to the outer membrane factor (OMF) (TC 1.B.17) family.</text>
</comment>
<evidence type="ECO:0000313" key="11">
    <source>
        <dbReference type="EMBL" id="MBT9432746.1"/>
    </source>
</evidence>
<accession>A0ABS5YF92</accession>
<feature type="signal peptide" evidence="10">
    <location>
        <begin position="1"/>
        <end position="22"/>
    </location>
</feature>
<evidence type="ECO:0000256" key="2">
    <source>
        <dbReference type="ARBA" id="ARBA00007613"/>
    </source>
</evidence>
<proteinExistence type="inferred from homology"/>
<dbReference type="InterPro" id="IPR010131">
    <property type="entry name" value="MdtP/NodT-like"/>
</dbReference>
<dbReference type="Pfam" id="PF02321">
    <property type="entry name" value="OEP"/>
    <property type="match status" value="2"/>
</dbReference>
<keyword evidence="5 10" id="KW-0732">Signal</keyword>
<feature type="chain" id="PRO_5044999415" evidence="10">
    <location>
        <begin position="23"/>
        <end position="482"/>
    </location>
</feature>
<reference evidence="11 12" key="1">
    <citation type="journal article" date="2021" name="Genome Biol. Evol.">
        <title>The evolution of interdependence in a four-way mealybug symbiosis.</title>
        <authorList>
            <person name="Garber A.I."/>
            <person name="Kupper M."/>
            <person name="Laetsch D.R."/>
            <person name="Weldon S.R."/>
            <person name="Ladinsky M.S."/>
            <person name="Bjorkman P.J."/>
            <person name="McCutcheon J.P."/>
        </authorList>
    </citation>
    <scope>NUCLEOTIDE SEQUENCE [LARGE SCALE GENOMIC DNA]</scope>
    <source>
        <strain evidence="11">SOD</strain>
    </source>
</reference>
<keyword evidence="7 10" id="KW-0564">Palmitate</keyword>
<dbReference type="NCBIfam" id="TIGR01845">
    <property type="entry name" value="outer_NodT"/>
    <property type="match status" value="1"/>
</dbReference>
<keyword evidence="3 10" id="KW-1134">Transmembrane beta strand</keyword>
<comment type="subcellular location">
    <subcellularLocation>
        <location evidence="1 10">Cell outer membrane</location>
        <topology evidence="1 10">Lipid-anchor</topology>
    </subcellularLocation>
</comment>
<evidence type="ECO:0000256" key="10">
    <source>
        <dbReference type="RuleBase" id="RU362097"/>
    </source>
</evidence>
<dbReference type="PANTHER" id="PTHR30203">
    <property type="entry name" value="OUTER MEMBRANE CATION EFFLUX PROTEIN"/>
    <property type="match status" value="1"/>
</dbReference>
<dbReference type="EMBL" id="JAFJYC010000001">
    <property type="protein sequence ID" value="MBT9432746.1"/>
    <property type="molecule type" value="Genomic_DNA"/>
</dbReference>
<protein>
    <submittedName>
        <fullName evidence="11">Efflux transporter outer membrane subunit</fullName>
    </submittedName>
</protein>
<dbReference type="Gene3D" id="2.20.200.10">
    <property type="entry name" value="Outer membrane efflux proteins (OEP)"/>
    <property type="match status" value="1"/>
</dbReference>
<dbReference type="Proteomes" id="UP000811282">
    <property type="component" value="Unassembled WGS sequence"/>
</dbReference>